<dbReference type="RefSeq" id="WP_045503202.1">
    <property type="nucleotide sequence ID" value="NZ_JYGL01000001.1"/>
</dbReference>
<dbReference type="AlphaFoldDB" id="A0AAW3H6E5"/>
<comment type="caution">
    <text evidence="1">The sequence shown here is derived from an EMBL/GenBank/DDBJ whole genome shotgun (WGS) entry which is preliminary data.</text>
</comment>
<evidence type="ECO:0008006" key="3">
    <source>
        <dbReference type="Google" id="ProtNLM"/>
    </source>
</evidence>
<protein>
    <recommendedName>
        <fullName evidence="3">DUF4649 domain-containing protein</fullName>
    </recommendedName>
</protein>
<dbReference type="Gene3D" id="3.30.1490.390">
    <property type="match status" value="1"/>
</dbReference>
<organism evidence="1 2">
    <name type="scientific">Streptococcus gordonii</name>
    <dbReference type="NCBI Taxonomy" id="1302"/>
    <lineage>
        <taxon>Bacteria</taxon>
        <taxon>Bacillati</taxon>
        <taxon>Bacillota</taxon>
        <taxon>Bacilli</taxon>
        <taxon>Lactobacillales</taxon>
        <taxon>Streptococcaceae</taxon>
        <taxon>Streptococcus</taxon>
    </lineage>
</organism>
<dbReference type="CDD" id="cd13784">
    <property type="entry name" value="SP_1775_like"/>
    <property type="match status" value="1"/>
</dbReference>
<dbReference type="InterPro" id="IPR027879">
    <property type="entry name" value="DUF4649"/>
</dbReference>
<dbReference type="Pfam" id="PF15507">
    <property type="entry name" value="DUF4649"/>
    <property type="match status" value="1"/>
</dbReference>
<sequence length="77" mass="9046">MIELKYLDSYKVERIVRYLDFDEFMLAFSGCVTIPDDLTVLSLTYKGKEVPYEGKIGNLYRTMLQFDLSAYESKKEN</sequence>
<evidence type="ECO:0000313" key="1">
    <source>
        <dbReference type="EMBL" id="KJQ58749.1"/>
    </source>
</evidence>
<accession>A0AAW3H6E5</accession>
<dbReference type="EMBL" id="JYGL01000001">
    <property type="protein sequence ID" value="KJQ58749.1"/>
    <property type="molecule type" value="Genomic_DNA"/>
</dbReference>
<evidence type="ECO:0000313" key="2">
    <source>
        <dbReference type="Proteomes" id="UP000033658"/>
    </source>
</evidence>
<name>A0AAW3H6E5_STRGN</name>
<proteinExistence type="predicted"/>
<reference evidence="1 2" key="1">
    <citation type="submission" date="2015-02" db="EMBL/GenBank/DDBJ databases">
        <title>Evolution of amylase-binding proteins of oral streptococcal species.</title>
        <authorList>
            <person name="Haase E.M."/>
        </authorList>
    </citation>
    <scope>NUCLEOTIDE SEQUENCE [LARGE SCALE GENOMIC DNA]</scope>
    <source>
        <strain evidence="1 2">G9B</strain>
    </source>
</reference>
<dbReference type="Proteomes" id="UP000033658">
    <property type="component" value="Unassembled WGS sequence"/>
</dbReference>
<gene>
    <name evidence="1" type="ORF">TZ86_00589</name>
</gene>